<dbReference type="AlphaFoldDB" id="A0A8H5HZD5"/>
<evidence type="ECO:0000259" key="1">
    <source>
        <dbReference type="PROSITE" id="PS51462"/>
    </source>
</evidence>
<organism evidence="2 3">
    <name type="scientific">Collybiopsis confluens</name>
    <dbReference type="NCBI Taxonomy" id="2823264"/>
    <lineage>
        <taxon>Eukaryota</taxon>
        <taxon>Fungi</taxon>
        <taxon>Dikarya</taxon>
        <taxon>Basidiomycota</taxon>
        <taxon>Agaricomycotina</taxon>
        <taxon>Agaricomycetes</taxon>
        <taxon>Agaricomycetidae</taxon>
        <taxon>Agaricales</taxon>
        <taxon>Marasmiineae</taxon>
        <taxon>Omphalotaceae</taxon>
        <taxon>Collybiopsis</taxon>
    </lineage>
</organism>
<keyword evidence="3" id="KW-1185">Reference proteome</keyword>
<name>A0A8H5HZD5_9AGAR</name>
<dbReference type="InterPro" id="IPR000086">
    <property type="entry name" value="NUDIX_hydrolase_dom"/>
</dbReference>
<dbReference type="GO" id="GO:0015938">
    <property type="term" value="P:coenzyme A catabolic process"/>
    <property type="evidence" value="ECO:0007669"/>
    <property type="project" value="TreeGrafter"/>
</dbReference>
<dbReference type="SUPFAM" id="SSF55811">
    <property type="entry name" value="Nudix"/>
    <property type="match status" value="1"/>
</dbReference>
<accession>A0A8H5HZD5</accession>
<dbReference type="GO" id="GO:0010945">
    <property type="term" value="F:coenzyme A diphosphatase activity"/>
    <property type="evidence" value="ECO:0007669"/>
    <property type="project" value="InterPro"/>
</dbReference>
<dbReference type="Pfam" id="PF00293">
    <property type="entry name" value="NUDIX"/>
    <property type="match status" value="1"/>
</dbReference>
<dbReference type="EMBL" id="JAACJN010000006">
    <property type="protein sequence ID" value="KAF5392384.1"/>
    <property type="molecule type" value="Genomic_DNA"/>
</dbReference>
<dbReference type="Proteomes" id="UP000518752">
    <property type="component" value="Unassembled WGS sequence"/>
</dbReference>
<gene>
    <name evidence="2" type="ORF">D9757_001563</name>
</gene>
<proteinExistence type="predicted"/>
<sequence>MGSVTPIESSISSLDNLQLDSKTRQALQKLQDQGFEGRDLSSYLPRRLASVLVLLYSQAGILRVLLTTRSKNLRSHPGETALPGGRVDEGEEKDTVSTAFREANEEVNLPYPSSASTSAISETPIVPSTSHIHILCALTPHVAPWGIVITPVIAYLSSPSPTEPAQTFLELTLRANPSEVDRIFAHPLEAMVDLERLTNPEAENNDDDDDELEDPVRKLRLRTVKLVEKGSDDWPYDEEYYNFADFDFPRLDNPSGVVRLHRFRSTASPIEGLTANILMRVATIAYGKPPAPPIEPSAPK</sequence>
<comment type="caution">
    <text evidence="2">The sequence shown here is derived from an EMBL/GenBank/DDBJ whole genome shotgun (WGS) entry which is preliminary data.</text>
</comment>
<evidence type="ECO:0000313" key="3">
    <source>
        <dbReference type="Proteomes" id="UP000518752"/>
    </source>
</evidence>
<dbReference type="Gene3D" id="3.90.79.10">
    <property type="entry name" value="Nucleoside Triphosphate Pyrophosphohydrolase"/>
    <property type="match status" value="1"/>
</dbReference>
<evidence type="ECO:0000313" key="2">
    <source>
        <dbReference type="EMBL" id="KAF5392384.1"/>
    </source>
</evidence>
<dbReference type="CDD" id="cd03426">
    <property type="entry name" value="NUDIX_CoAse_Nudt7"/>
    <property type="match status" value="1"/>
</dbReference>
<dbReference type="InterPro" id="IPR045121">
    <property type="entry name" value="CoAse"/>
</dbReference>
<dbReference type="PANTHER" id="PTHR12992">
    <property type="entry name" value="NUDIX HYDROLASE"/>
    <property type="match status" value="1"/>
</dbReference>
<reference evidence="2 3" key="1">
    <citation type="journal article" date="2020" name="ISME J.">
        <title>Uncovering the hidden diversity of litter-decomposition mechanisms in mushroom-forming fungi.</title>
        <authorList>
            <person name="Floudas D."/>
            <person name="Bentzer J."/>
            <person name="Ahren D."/>
            <person name="Johansson T."/>
            <person name="Persson P."/>
            <person name="Tunlid A."/>
        </authorList>
    </citation>
    <scope>NUCLEOTIDE SEQUENCE [LARGE SCALE GENOMIC DNA]</scope>
    <source>
        <strain evidence="2 3">CBS 406.79</strain>
    </source>
</reference>
<dbReference type="PROSITE" id="PS51462">
    <property type="entry name" value="NUDIX"/>
    <property type="match status" value="1"/>
</dbReference>
<dbReference type="OrthoDB" id="10260614at2759"/>
<protein>
    <recommendedName>
        <fullName evidence="1">Nudix hydrolase domain-containing protein</fullName>
    </recommendedName>
</protein>
<feature type="domain" description="Nudix hydrolase" evidence="1">
    <location>
        <begin position="45"/>
        <end position="213"/>
    </location>
</feature>
<dbReference type="PANTHER" id="PTHR12992:SF45">
    <property type="entry name" value="NUDIX HYDROLASE DOMAIN-CONTAINING PROTEIN"/>
    <property type="match status" value="1"/>
</dbReference>
<dbReference type="InterPro" id="IPR015797">
    <property type="entry name" value="NUDIX_hydrolase-like_dom_sf"/>
</dbReference>